<dbReference type="RefSeq" id="WP_093853917.1">
    <property type="nucleotide sequence ID" value="NZ_JAVRER010000032.1"/>
</dbReference>
<evidence type="ECO:0000313" key="2">
    <source>
        <dbReference type="EMBL" id="MDT0417740.1"/>
    </source>
</evidence>
<dbReference type="Proteomes" id="UP001183607">
    <property type="component" value="Unassembled WGS sequence"/>
</dbReference>
<feature type="domain" description="DUF397" evidence="1">
    <location>
        <begin position="4"/>
        <end position="21"/>
    </location>
</feature>
<dbReference type="EMBL" id="JAVRER010000032">
    <property type="protein sequence ID" value="MDT0417740.1"/>
    <property type="molecule type" value="Genomic_DNA"/>
</dbReference>
<evidence type="ECO:0000313" key="3">
    <source>
        <dbReference type="Proteomes" id="UP001183607"/>
    </source>
</evidence>
<protein>
    <submittedName>
        <fullName evidence="2">DUF397 domain-containing protein</fullName>
    </submittedName>
</protein>
<dbReference type="AlphaFoldDB" id="A0ABD5E905"/>
<proteinExistence type="predicted"/>
<feature type="domain" description="DUF397" evidence="1">
    <location>
        <begin position="43"/>
        <end position="101"/>
    </location>
</feature>
<accession>A0ABD5E905</accession>
<comment type="caution">
    <text evidence="2">The sequence shown here is derived from an EMBL/GenBank/DDBJ whole genome shotgun (WGS) entry which is preliminary data.</text>
</comment>
<reference evidence="3" key="1">
    <citation type="submission" date="2023-07" db="EMBL/GenBank/DDBJ databases">
        <title>30 novel species of actinomycetes from the DSMZ collection.</title>
        <authorList>
            <person name="Nouioui I."/>
        </authorList>
    </citation>
    <scope>NUCLEOTIDE SEQUENCE [LARGE SCALE GENOMIC DNA]</scope>
    <source>
        <strain evidence="3">DSM 41982</strain>
    </source>
</reference>
<organism evidence="2 3">
    <name type="scientific">Streptomyces evansiae</name>
    <dbReference type="NCBI Taxonomy" id="3075535"/>
    <lineage>
        <taxon>Bacteria</taxon>
        <taxon>Bacillati</taxon>
        <taxon>Actinomycetota</taxon>
        <taxon>Actinomycetes</taxon>
        <taxon>Kitasatosporales</taxon>
        <taxon>Streptomycetaceae</taxon>
        <taxon>Streptomyces</taxon>
    </lineage>
</organism>
<dbReference type="InterPro" id="IPR007278">
    <property type="entry name" value="DUF397"/>
</dbReference>
<sequence>MAMTWKRSSYSGDNGGNCVEVGFDWRKSSYSENDGGNCVEVAARWQKSSHSGNDGGDCVEIGSVPASPHILVRDSKRAAEPGTPAVVHLAPAAFSAFLAAVSST</sequence>
<dbReference type="Pfam" id="PF04149">
    <property type="entry name" value="DUF397"/>
    <property type="match status" value="2"/>
</dbReference>
<name>A0ABD5E905_9ACTN</name>
<evidence type="ECO:0000259" key="1">
    <source>
        <dbReference type="Pfam" id="PF04149"/>
    </source>
</evidence>
<gene>
    <name evidence="2" type="ORF">RM574_19850</name>
</gene>